<evidence type="ECO:0000256" key="3">
    <source>
        <dbReference type="SAM" id="MobiDB-lite"/>
    </source>
</evidence>
<dbReference type="eggNOG" id="KOG3182">
    <property type="taxonomic scope" value="Eukaryota"/>
</dbReference>
<dbReference type="Gene3D" id="3.10.490.10">
    <property type="entry name" value="Gamma-glutamyl cyclotransferase-like"/>
    <property type="match status" value="1"/>
</dbReference>
<dbReference type="CDD" id="cd06661">
    <property type="entry name" value="GGCT_like"/>
    <property type="match status" value="1"/>
</dbReference>
<dbReference type="GeneID" id="16072092"/>
<keyword evidence="2" id="KW-0456">Lyase</keyword>
<reference evidence="4" key="1">
    <citation type="submission" date="2009-08" db="EMBL/GenBank/DDBJ databases">
        <title>Annotation of Salpingoeca rosetta.</title>
        <authorList>
            <consortium name="The Broad Institute Genome Sequencing Platform"/>
            <person name="Russ C."/>
            <person name="Cuomo C."/>
            <person name="Burger G."/>
            <person name="Gray M.W."/>
            <person name="Holland P.W.H."/>
            <person name="King N."/>
            <person name="Lang F.B.F."/>
            <person name="Roger A.J."/>
            <person name="Ruiz-Trillo I."/>
            <person name="Young S.K."/>
            <person name="Zeng Q."/>
            <person name="Gargeya S."/>
            <person name="Alvarado L."/>
            <person name="Berlin A."/>
            <person name="Chapman S.B."/>
            <person name="Chen Z."/>
            <person name="Freedman E."/>
            <person name="Gellesch M."/>
            <person name="Goldberg J."/>
            <person name="Griggs A."/>
            <person name="Gujja S."/>
            <person name="Heilman E."/>
            <person name="Heiman D."/>
            <person name="Howarth C."/>
            <person name="Mehta T."/>
            <person name="Neiman D."/>
            <person name="Pearson M."/>
            <person name="Roberts A."/>
            <person name="Saif S."/>
            <person name="Shea T."/>
            <person name="Shenoy N."/>
            <person name="Sisk P."/>
            <person name="Stolte C."/>
            <person name="Sykes S."/>
            <person name="White J."/>
            <person name="Yandava C."/>
            <person name="Haas B."/>
            <person name="Nusbaum C."/>
            <person name="Birren B."/>
        </authorList>
    </citation>
    <scope>NUCLEOTIDE SEQUENCE [LARGE SCALE GENOMIC DNA]</scope>
    <source>
        <strain evidence="4">ATCC 50818</strain>
    </source>
</reference>
<sequence length="230" mass="25679">MSSNAGQRDEANEGGDSGKWPDPLWVFGYGSLTWKVGFEHEEAVPCFIEGYVRRFYQFSEDHRGVPGAPGRVVTLMESENEHDRVWGVAYRIHSDRADDIMAHLDYREKGGYKTQVVEAVVHEEHVDNVGTSSLNCLVYVGTEDNPQFTGVRDEEEIARVIATSVGPSGPNSEYLLNLAHALREIAPHHPDDHIDRLERLVRRHLDEKGSNSNDNNSSSSSSSSDDKAKT</sequence>
<dbReference type="FunCoup" id="F2UHM0">
    <property type="interactions" value="198"/>
</dbReference>
<dbReference type="InterPro" id="IPR036568">
    <property type="entry name" value="GGCT-like_sf"/>
</dbReference>
<dbReference type="EC" id="4.3.2.7" evidence="1"/>
<dbReference type="RefSeq" id="XP_004991533.1">
    <property type="nucleotide sequence ID" value="XM_004991476.1"/>
</dbReference>
<feature type="region of interest" description="Disordered" evidence="3">
    <location>
        <begin position="206"/>
        <end position="230"/>
    </location>
</feature>
<dbReference type="OMA" id="DHREKDG"/>
<evidence type="ECO:0000256" key="1">
    <source>
        <dbReference type="ARBA" id="ARBA00012344"/>
    </source>
</evidence>
<dbReference type="InParanoid" id="F2UHM0"/>
<dbReference type="Proteomes" id="UP000007799">
    <property type="component" value="Unassembled WGS sequence"/>
</dbReference>
<evidence type="ECO:0000313" key="5">
    <source>
        <dbReference type="Proteomes" id="UP000007799"/>
    </source>
</evidence>
<dbReference type="Pfam" id="PF04752">
    <property type="entry name" value="ChaC"/>
    <property type="match status" value="1"/>
</dbReference>
<gene>
    <name evidence="4" type="ORF">PTSG_07733</name>
</gene>
<name>F2UHM0_SALR5</name>
<dbReference type="KEGG" id="sre:PTSG_07733"/>
<dbReference type="AlphaFoldDB" id="F2UHM0"/>
<dbReference type="GO" id="GO:0006751">
    <property type="term" value="P:glutathione catabolic process"/>
    <property type="evidence" value="ECO:0007669"/>
    <property type="project" value="InterPro"/>
</dbReference>
<dbReference type="PANTHER" id="PTHR12192">
    <property type="entry name" value="CATION TRANSPORT PROTEIN CHAC-RELATED"/>
    <property type="match status" value="1"/>
</dbReference>
<organism evidence="5">
    <name type="scientific">Salpingoeca rosetta (strain ATCC 50818 / BSB-021)</name>
    <dbReference type="NCBI Taxonomy" id="946362"/>
    <lineage>
        <taxon>Eukaryota</taxon>
        <taxon>Choanoflagellata</taxon>
        <taxon>Craspedida</taxon>
        <taxon>Salpingoecidae</taxon>
        <taxon>Salpingoeca</taxon>
    </lineage>
</organism>
<protein>
    <recommendedName>
        <fullName evidence="1">glutathione-specific gamma-glutamylcyclotransferase</fullName>
        <ecNumber evidence="1">4.3.2.7</ecNumber>
    </recommendedName>
</protein>
<accession>F2UHM0</accession>
<evidence type="ECO:0000313" key="4">
    <source>
        <dbReference type="EMBL" id="EGD76619.1"/>
    </source>
</evidence>
<dbReference type="InterPro" id="IPR006840">
    <property type="entry name" value="ChaC"/>
</dbReference>
<dbReference type="GO" id="GO:0061928">
    <property type="term" value="F:glutathione specific gamma-glutamylcyclotransferase activity"/>
    <property type="evidence" value="ECO:0007669"/>
    <property type="project" value="UniProtKB-EC"/>
</dbReference>
<dbReference type="GO" id="GO:0005737">
    <property type="term" value="C:cytoplasm"/>
    <property type="evidence" value="ECO:0007669"/>
    <property type="project" value="TreeGrafter"/>
</dbReference>
<feature type="compositionally biased region" description="Low complexity" evidence="3">
    <location>
        <begin position="210"/>
        <end position="223"/>
    </location>
</feature>
<dbReference type="STRING" id="946362.F2UHM0"/>
<dbReference type="EMBL" id="GL832974">
    <property type="protein sequence ID" value="EGD76619.1"/>
    <property type="molecule type" value="Genomic_DNA"/>
</dbReference>
<proteinExistence type="predicted"/>
<dbReference type="PANTHER" id="PTHR12192:SF2">
    <property type="entry name" value="GLUTATHIONE-SPECIFIC GAMMA-GLUTAMYLCYCLOTRANSFERASE 2"/>
    <property type="match status" value="1"/>
</dbReference>
<dbReference type="InterPro" id="IPR013024">
    <property type="entry name" value="GGCT-like"/>
</dbReference>
<dbReference type="SUPFAM" id="SSF110857">
    <property type="entry name" value="Gamma-glutamyl cyclotransferase-like"/>
    <property type="match status" value="1"/>
</dbReference>
<evidence type="ECO:0000256" key="2">
    <source>
        <dbReference type="ARBA" id="ARBA00023239"/>
    </source>
</evidence>
<dbReference type="OrthoDB" id="1933483at2759"/>
<keyword evidence="5" id="KW-1185">Reference proteome</keyword>